<dbReference type="AlphaFoldDB" id="V7HSB3"/>
<reference evidence="1 2" key="1">
    <citation type="journal article" date="2007" name="Proc. Natl. Acad. Sci. U.S.A.">
        <title>Characterization of a marine gammaproteobacterium capable of aerobic anoxygenic photosynthesis.</title>
        <authorList>
            <person name="Fuchs B.M."/>
            <person name="Spring S."/>
            <person name="Teeling H."/>
            <person name="Quast C."/>
            <person name="Wulf J."/>
            <person name="Schattenhofer M."/>
            <person name="Yan S."/>
            <person name="Ferriera S."/>
            <person name="Johnson J."/>
            <person name="Glockner F.O."/>
            <person name="Amann R."/>
        </authorList>
    </citation>
    <scope>NUCLEOTIDE SEQUENCE [LARGE SCALE GENOMIC DNA]</scope>
    <source>
        <strain evidence="1">KT71</strain>
    </source>
</reference>
<comment type="caution">
    <text evidence="1">The sequence shown here is derived from an EMBL/GenBank/DDBJ whole genome shotgun (WGS) entry which is preliminary data.</text>
</comment>
<dbReference type="Proteomes" id="UP000019205">
    <property type="component" value="Chromosome"/>
</dbReference>
<keyword evidence="2" id="KW-1185">Reference proteome</keyword>
<evidence type="ECO:0000313" key="1">
    <source>
        <dbReference type="EMBL" id="ESZ89443.1"/>
    </source>
</evidence>
<organism evidence="1 2">
    <name type="scientific">Congregibacter litoralis KT71</name>
    <dbReference type="NCBI Taxonomy" id="314285"/>
    <lineage>
        <taxon>Bacteria</taxon>
        <taxon>Pseudomonadati</taxon>
        <taxon>Pseudomonadota</taxon>
        <taxon>Gammaproteobacteria</taxon>
        <taxon>Cellvibrionales</taxon>
        <taxon>Halieaceae</taxon>
        <taxon>Congregibacter</taxon>
    </lineage>
</organism>
<sequence>MQETWRWFGPQDPMGGDVEWIIVDPWAWGTRRVLRWMGS</sequence>
<proteinExistence type="predicted"/>
<accession>V7HSB3</accession>
<dbReference type="HOGENOM" id="CLU_3308018_0_0_6"/>
<dbReference type="EMBL" id="AAOA02000001">
    <property type="protein sequence ID" value="ESZ89443.1"/>
    <property type="molecule type" value="Genomic_DNA"/>
</dbReference>
<protein>
    <submittedName>
        <fullName evidence="1">Uncharacterized protein</fullName>
    </submittedName>
</protein>
<gene>
    <name evidence="1" type="ORF">KT71_002551</name>
</gene>
<evidence type="ECO:0000313" key="2">
    <source>
        <dbReference type="Proteomes" id="UP000019205"/>
    </source>
</evidence>
<name>V7HSB3_9GAMM</name>
<reference evidence="1 2" key="2">
    <citation type="journal article" date="2009" name="PLoS ONE">
        <title>The photosynthetic apparatus and its regulation in the aerobic gammaproteobacterium Congregibacter litoralis gen. nov., sp. nov.</title>
        <authorList>
            <person name="Spring S."/>
            <person name="Lunsdorf H."/>
            <person name="Fuchs B.M."/>
            <person name="Tindall B.J."/>
        </authorList>
    </citation>
    <scope>NUCLEOTIDE SEQUENCE [LARGE SCALE GENOMIC DNA]</scope>
    <source>
        <strain evidence="1">KT71</strain>
    </source>
</reference>